<dbReference type="STRING" id="686796.SAMN04488104_101941"/>
<dbReference type="GO" id="GO:0030145">
    <property type="term" value="F:manganese ion binding"/>
    <property type="evidence" value="ECO:0007669"/>
    <property type="project" value="UniProtKB-ARBA"/>
</dbReference>
<dbReference type="PANTHER" id="PTHR43595:SF2">
    <property type="entry name" value="SMALL RIBOSOMAL SUBUNIT PROTEIN MS42"/>
    <property type="match status" value="1"/>
</dbReference>
<evidence type="ECO:0000259" key="7">
    <source>
        <dbReference type="Pfam" id="PF00081"/>
    </source>
</evidence>
<dbReference type="PRINTS" id="PR01703">
    <property type="entry name" value="MNSODISMTASE"/>
</dbReference>
<dbReference type="SUPFAM" id="SSF54719">
    <property type="entry name" value="Fe,Mn superoxide dismutase (SOD), C-terminal domain"/>
    <property type="match status" value="1"/>
</dbReference>
<dbReference type="PANTHER" id="PTHR43595">
    <property type="entry name" value="37S RIBOSOMAL PROTEIN S26, MITOCHONDRIAL"/>
    <property type="match status" value="1"/>
</dbReference>
<dbReference type="Gene3D" id="1.10.287.990">
    <property type="entry name" value="Fe,Mn superoxide dismutase (SOD) domain"/>
    <property type="match status" value="1"/>
</dbReference>
<comment type="similarity">
    <text evidence="1 6">Belongs to the iron/manganese superoxide dismutase family.</text>
</comment>
<dbReference type="Pfam" id="PF02777">
    <property type="entry name" value="Sod_Fe_C"/>
    <property type="match status" value="1"/>
</dbReference>
<evidence type="ECO:0000313" key="10">
    <source>
        <dbReference type="Proteomes" id="UP000199060"/>
    </source>
</evidence>
<dbReference type="RefSeq" id="WP_087939613.1">
    <property type="nucleotide sequence ID" value="NZ_FNAC01000019.1"/>
</dbReference>
<evidence type="ECO:0000259" key="8">
    <source>
        <dbReference type="Pfam" id="PF02777"/>
    </source>
</evidence>
<dbReference type="InterPro" id="IPR019832">
    <property type="entry name" value="Mn/Fe_SOD_C"/>
</dbReference>
<evidence type="ECO:0000256" key="3">
    <source>
        <dbReference type="ARBA" id="ARBA00022723"/>
    </source>
</evidence>
<evidence type="ECO:0000256" key="4">
    <source>
        <dbReference type="ARBA" id="ARBA00023002"/>
    </source>
</evidence>
<proteinExistence type="inferred from homology"/>
<dbReference type="EC" id="1.15.1.1" evidence="2 6"/>
<keyword evidence="4 6" id="KW-0560">Oxidoreductase</keyword>
<comment type="function">
    <text evidence="6">Destroys radicals which are normally produced within the cells and which are toxic to biological systems.</text>
</comment>
<dbReference type="FunFam" id="1.10.287.990:FF:000001">
    <property type="entry name" value="Superoxide dismutase"/>
    <property type="match status" value="1"/>
</dbReference>
<dbReference type="AlphaFoldDB" id="A0A1G6SXF4"/>
<feature type="domain" description="Manganese/iron superoxide dismutase N-terminal" evidence="7">
    <location>
        <begin position="2"/>
        <end position="84"/>
    </location>
</feature>
<evidence type="ECO:0000256" key="1">
    <source>
        <dbReference type="ARBA" id="ARBA00008714"/>
    </source>
</evidence>
<dbReference type="PROSITE" id="PS00088">
    <property type="entry name" value="SOD_MN"/>
    <property type="match status" value="1"/>
</dbReference>
<dbReference type="Pfam" id="PF00081">
    <property type="entry name" value="Sod_Fe_N"/>
    <property type="match status" value="1"/>
</dbReference>
<keyword evidence="10" id="KW-1185">Reference proteome</keyword>
<comment type="catalytic activity">
    <reaction evidence="6">
        <text>2 superoxide + 2 H(+) = H2O2 + O2</text>
        <dbReference type="Rhea" id="RHEA:20696"/>
        <dbReference type="ChEBI" id="CHEBI:15378"/>
        <dbReference type="ChEBI" id="CHEBI:15379"/>
        <dbReference type="ChEBI" id="CHEBI:16240"/>
        <dbReference type="ChEBI" id="CHEBI:18421"/>
        <dbReference type="EC" id="1.15.1.1"/>
    </reaction>
</comment>
<evidence type="ECO:0000313" key="9">
    <source>
        <dbReference type="EMBL" id="SDD21469.1"/>
    </source>
</evidence>
<evidence type="ECO:0000256" key="5">
    <source>
        <dbReference type="PIRSR" id="PIRSR000349-1"/>
    </source>
</evidence>
<dbReference type="InterPro" id="IPR019831">
    <property type="entry name" value="Mn/Fe_SOD_N"/>
</dbReference>
<dbReference type="InterPro" id="IPR019833">
    <property type="entry name" value="Mn/Fe_SOD_BS"/>
</dbReference>
<dbReference type="Gene3D" id="3.55.40.20">
    <property type="entry name" value="Iron/manganese superoxide dismutase, C-terminal domain"/>
    <property type="match status" value="1"/>
</dbReference>
<evidence type="ECO:0000256" key="2">
    <source>
        <dbReference type="ARBA" id="ARBA00012682"/>
    </source>
</evidence>
<protein>
    <recommendedName>
        <fullName evidence="2 6">Superoxide dismutase</fullName>
        <ecNumber evidence="2 6">1.15.1.1</ecNumber>
    </recommendedName>
</protein>
<evidence type="ECO:0000256" key="6">
    <source>
        <dbReference type="RuleBase" id="RU000414"/>
    </source>
</evidence>
<reference evidence="10" key="1">
    <citation type="submission" date="2016-10" db="EMBL/GenBank/DDBJ databases">
        <authorList>
            <person name="Varghese N."/>
            <person name="Submissions S."/>
        </authorList>
    </citation>
    <scope>NUCLEOTIDE SEQUENCE [LARGE SCALE GENOMIC DNA]</scope>
    <source>
        <strain evidence="10">DSM 23095</strain>
    </source>
</reference>
<feature type="binding site" evidence="5">
    <location>
        <position position="167"/>
    </location>
    <ligand>
        <name>Mn(2+)</name>
        <dbReference type="ChEBI" id="CHEBI:29035"/>
    </ligand>
</feature>
<dbReference type="InterPro" id="IPR036314">
    <property type="entry name" value="SOD_C_sf"/>
</dbReference>
<dbReference type="PIRSF" id="PIRSF000349">
    <property type="entry name" value="SODismutase"/>
    <property type="match status" value="1"/>
</dbReference>
<dbReference type="InterPro" id="IPR036324">
    <property type="entry name" value="Mn/Fe_SOD_N_sf"/>
</dbReference>
<name>A0A1G6SXF4_9BACT</name>
<dbReference type="Proteomes" id="UP000199060">
    <property type="component" value="Unassembled WGS sequence"/>
</dbReference>
<organism evidence="9 10">
    <name type="scientific">Algoriphagus faecimaris</name>
    <dbReference type="NCBI Taxonomy" id="686796"/>
    <lineage>
        <taxon>Bacteria</taxon>
        <taxon>Pseudomonadati</taxon>
        <taxon>Bacteroidota</taxon>
        <taxon>Cytophagia</taxon>
        <taxon>Cytophagales</taxon>
        <taxon>Cyclobacteriaceae</taxon>
        <taxon>Algoriphagus</taxon>
    </lineage>
</organism>
<dbReference type="EMBL" id="FNAC01000019">
    <property type="protein sequence ID" value="SDD21469.1"/>
    <property type="molecule type" value="Genomic_DNA"/>
</dbReference>
<feature type="binding site" evidence="5">
    <location>
        <position position="163"/>
    </location>
    <ligand>
        <name>Mn(2+)</name>
        <dbReference type="ChEBI" id="CHEBI:29035"/>
    </ligand>
</feature>
<dbReference type="FunFam" id="3.55.40.20:FF:000001">
    <property type="entry name" value="Superoxide dismutase"/>
    <property type="match status" value="1"/>
</dbReference>
<feature type="binding site" evidence="5">
    <location>
        <position position="76"/>
    </location>
    <ligand>
        <name>Mn(2+)</name>
        <dbReference type="ChEBI" id="CHEBI:29035"/>
    </ligand>
</feature>
<dbReference type="OrthoDB" id="9803125at2"/>
<accession>A0A1G6SXF4</accession>
<dbReference type="GO" id="GO:0005737">
    <property type="term" value="C:cytoplasm"/>
    <property type="evidence" value="ECO:0007669"/>
    <property type="project" value="TreeGrafter"/>
</dbReference>
<dbReference type="SUPFAM" id="SSF46609">
    <property type="entry name" value="Fe,Mn superoxide dismutase (SOD), N-terminal domain"/>
    <property type="match status" value="1"/>
</dbReference>
<feature type="domain" description="Manganese/iron superoxide dismutase C-terminal" evidence="8">
    <location>
        <begin position="91"/>
        <end position="196"/>
    </location>
</feature>
<feature type="binding site" evidence="5">
    <location>
        <position position="27"/>
    </location>
    <ligand>
        <name>Mn(2+)</name>
        <dbReference type="ChEBI" id="CHEBI:29035"/>
    </ligand>
</feature>
<gene>
    <name evidence="9" type="ORF">SAMN04488104_101941</name>
</gene>
<dbReference type="GO" id="GO:0004784">
    <property type="term" value="F:superoxide dismutase activity"/>
    <property type="evidence" value="ECO:0007669"/>
    <property type="project" value="UniProtKB-EC"/>
</dbReference>
<dbReference type="InterPro" id="IPR001189">
    <property type="entry name" value="Mn/Fe_SOD"/>
</dbReference>
<keyword evidence="3 5" id="KW-0479">Metal-binding</keyword>
<sequence>MSFELPSLPYAFNALEPHIDARTMEIHHGKHHNGYVTNLNNAVAGTDLEGKSLEELMTVAGSNVAVRNNGGGHYNHSLFWSILSPNGGGQPTGELANAITDKFANLDNFKDVFNKAAATRFGSGWAWLILTTADKLEVVSTPNQDNPLMDVAEIKGTPIIGLDVWEHAYYLNYQNRRPDYISAFWNVINWEEANKRYLTALKK</sequence>